<organism evidence="1 2">
    <name type="scientific">Falsiroseomonas bella</name>
    <dbReference type="NCBI Taxonomy" id="2184016"/>
    <lineage>
        <taxon>Bacteria</taxon>
        <taxon>Pseudomonadati</taxon>
        <taxon>Pseudomonadota</taxon>
        <taxon>Alphaproteobacteria</taxon>
        <taxon>Acetobacterales</taxon>
        <taxon>Roseomonadaceae</taxon>
        <taxon>Falsiroseomonas</taxon>
    </lineage>
</organism>
<dbReference type="Proteomes" id="UP000245765">
    <property type="component" value="Unassembled WGS sequence"/>
</dbReference>
<comment type="caution">
    <text evidence="1">The sequence shown here is derived from an EMBL/GenBank/DDBJ whole genome shotgun (WGS) entry which is preliminary data.</text>
</comment>
<dbReference type="OrthoDB" id="6058064at2"/>
<reference evidence="2" key="1">
    <citation type="submission" date="2018-05" db="EMBL/GenBank/DDBJ databases">
        <authorList>
            <person name="Du Z."/>
            <person name="Wang X."/>
        </authorList>
    </citation>
    <scope>NUCLEOTIDE SEQUENCE [LARGE SCALE GENOMIC DNA]</scope>
    <source>
        <strain evidence="2">CQN31</strain>
    </source>
</reference>
<dbReference type="RefSeq" id="WP_109871002.1">
    <property type="nucleotide sequence ID" value="NZ_QGNA01000003.1"/>
</dbReference>
<dbReference type="AlphaFoldDB" id="A0A317FDW7"/>
<proteinExistence type="predicted"/>
<keyword evidence="2" id="KW-1185">Reference proteome</keyword>
<evidence type="ECO:0000313" key="2">
    <source>
        <dbReference type="Proteomes" id="UP000245765"/>
    </source>
</evidence>
<accession>A0A317FDW7</accession>
<evidence type="ECO:0000313" key="1">
    <source>
        <dbReference type="EMBL" id="PWS36207.1"/>
    </source>
</evidence>
<protein>
    <submittedName>
        <fullName evidence="1">Uncharacterized protein</fullName>
    </submittedName>
</protein>
<dbReference type="EMBL" id="QGNA01000003">
    <property type="protein sequence ID" value="PWS36207.1"/>
    <property type="molecule type" value="Genomic_DNA"/>
</dbReference>
<gene>
    <name evidence="1" type="ORF">DFH01_13505</name>
</gene>
<name>A0A317FDW7_9PROT</name>
<sequence>MDTRSNRPTLDALRHLPVGEVIALPPEHLALLQSDAREALDAAKRTLDWIEGAIALRYEQRAVGARAAAGKDTGIVRFEDGTVEVAVELPKRVEWDQRRLAALVEQIRAGGEDPGEYVELTFKVSERAYAAWPERIRGAFEPARMVRTGKPSYRLTILNDVALRDSPHGPGIRPAIGGPR</sequence>